<evidence type="ECO:0000259" key="24">
    <source>
        <dbReference type="PROSITE" id="PS50011"/>
    </source>
</evidence>
<dbReference type="GO" id="GO:0007169">
    <property type="term" value="P:cell surface receptor protein tyrosine kinase signaling pathway"/>
    <property type="evidence" value="ECO:0007669"/>
    <property type="project" value="TreeGrafter"/>
</dbReference>
<comment type="subcellular location">
    <subcellularLocation>
        <location evidence="1">Membrane</location>
        <topology evidence="1">Single-pass type I membrane protein</topology>
    </subcellularLocation>
</comment>
<evidence type="ECO:0000256" key="10">
    <source>
        <dbReference type="ARBA" id="ARBA00022840"/>
    </source>
</evidence>
<organism evidence="25">
    <name type="scientific">Capitella teleta</name>
    <name type="common">Polychaete worm</name>
    <dbReference type="NCBI Taxonomy" id="283909"/>
    <lineage>
        <taxon>Eukaryota</taxon>
        <taxon>Metazoa</taxon>
        <taxon>Spiralia</taxon>
        <taxon>Lophotrochozoa</taxon>
        <taxon>Annelida</taxon>
        <taxon>Polychaeta</taxon>
        <taxon>Sedentaria</taxon>
        <taxon>Scolecida</taxon>
        <taxon>Capitellidae</taxon>
        <taxon>Capitella</taxon>
    </lineage>
</organism>
<dbReference type="EMBL" id="AMQN01004574">
    <property type="status" value="NOT_ANNOTATED_CDS"/>
    <property type="molecule type" value="Genomic_DNA"/>
</dbReference>
<evidence type="ECO:0000256" key="12">
    <source>
        <dbReference type="ARBA" id="ARBA00023136"/>
    </source>
</evidence>
<evidence type="ECO:0000313" key="25">
    <source>
        <dbReference type="EMBL" id="ELU15290.1"/>
    </source>
</evidence>
<gene>
    <name evidence="25" type="ORF">CAPTEDRAFT_104413</name>
</gene>
<dbReference type="STRING" id="283909.R7VHW5"/>
<evidence type="ECO:0000256" key="9">
    <source>
        <dbReference type="ARBA" id="ARBA00022777"/>
    </source>
</evidence>
<keyword evidence="13" id="KW-0829">Tyrosine-protein kinase</keyword>
<proteinExistence type="predicted"/>
<evidence type="ECO:0000256" key="16">
    <source>
        <dbReference type="ARBA" id="ARBA00023180"/>
    </source>
</evidence>
<dbReference type="GO" id="GO:0046872">
    <property type="term" value="F:metal ion binding"/>
    <property type="evidence" value="ECO:0007669"/>
    <property type="project" value="UniProtKB-KW"/>
</dbReference>
<dbReference type="GO" id="GO:0004714">
    <property type="term" value="F:transmembrane receptor protein tyrosine kinase activity"/>
    <property type="evidence" value="ECO:0007669"/>
    <property type="project" value="UniProtKB-EC"/>
</dbReference>
<dbReference type="FunFam" id="1.10.510.10:FF:000190">
    <property type="entry name" value="Proto-oncogene tyrosine-protein kinase receptor Ret"/>
    <property type="match status" value="1"/>
</dbReference>
<reference evidence="27" key="1">
    <citation type="submission" date="2012-12" db="EMBL/GenBank/DDBJ databases">
        <authorList>
            <person name="Hellsten U."/>
            <person name="Grimwood J."/>
            <person name="Chapman J.A."/>
            <person name="Shapiro H."/>
            <person name="Aerts A."/>
            <person name="Otillar R.P."/>
            <person name="Terry A.Y."/>
            <person name="Boore J.L."/>
            <person name="Simakov O."/>
            <person name="Marletaz F."/>
            <person name="Cho S.-J."/>
            <person name="Edsinger-Gonzales E."/>
            <person name="Havlak P."/>
            <person name="Kuo D.-H."/>
            <person name="Larsson T."/>
            <person name="Lv J."/>
            <person name="Arendt D."/>
            <person name="Savage R."/>
            <person name="Osoegawa K."/>
            <person name="de Jong P."/>
            <person name="Lindberg D.R."/>
            <person name="Seaver E.C."/>
            <person name="Weisblat D.A."/>
            <person name="Putnam N.H."/>
            <person name="Grigoriev I.V."/>
            <person name="Rokhsar D.S."/>
        </authorList>
    </citation>
    <scope>NUCLEOTIDE SEQUENCE</scope>
    <source>
        <strain evidence="27">I ESC-2004</strain>
    </source>
</reference>
<dbReference type="PRINTS" id="PR00109">
    <property type="entry name" value="TYRKINASE"/>
</dbReference>
<keyword evidence="11" id="KW-1133">Transmembrane helix</keyword>
<dbReference type="EC" id="2.7.10.1" evidence="2"/>
<keyword evidence="9" id="KW-0418">Kinase</keyword>
<keyword evidence="7" id="KW-0677">Repeat</keyword>
<keyword evidence="14" id="KW-1015">Disulfide bond</keyword>
<feature type="active site" description="Proton acceptor" evidence="20">
    <location>
        <position position="175"/>
    </location>
</feature>
<feature type="binding site" evidence="21 23">
    <location>
        <position position="65"/>
    </location>
    <ligand>
        <name>ATP</name>
        <dbReference type="ChEBI" id="CHEBI:30616"/>
    </ligand>
</feature>
<dbReference type="EnsemblMetazoa" id="CapteT104413">
    <property type="protein sequence ID" value="CapteP104413"/>
    <property type="gene ID" value="CapteG104413"/>
</dbReference>
<evidence type="ECO:0000256" key="1">
    <source>
        <dbReference type="ARBA" id="ARBA00004479"/>
    </source>
</evidence>
<dbReference type="Gene3D" id="1.10.510.10">
    <property type="entry name" value="Transferase(Phosphotransferase) domain 1"/>
    <property type="match status" value="1"/>
</dbReference>
<keyword evidence="3" id="KW-0597">Phosphoprotein</keyword>
<dbReference type="PIRSF" id="PIRSF000615">
    <property type="entry name" value="TyrPK_CSF1-R"/>
    <property type="match status" value="1"/>
</dbReference>
<keyword evidence="17" id="KW-0393">Immunoglobulin domain</keyword>
<dbReference type="OrthoDB" id="28230at2759"/>
<evidence type="ECO:0000256" key="8">
    <source>
        <dbReference type="ARBA" id="ARBA00022741"/>
    </source>
</evidence>
<keyword evidence="8 21" id="KW-0547">Nucleotide-binding</keyword>
<name>R7VHW5_CAPTE</name>
<evidence type="ECO:0000256" key="20">
    <source>
        <dbReference type="PIRSR" id="PIRSR000615-1"/>
    </source>
</evidence>
<dbReference type="Gene3D" id="3.30.200.20">
    <property type="entry name" value="Phosphorylase Kinase, domain 1"/>
    <property type="match status" value="1"/>
</dbReference>
<dbReference type="FunFam" id="3.30.200.20:FF:000593">
    <property type="entry name" value="Predicted protein"/>
    <property type="match status" value="1"/>
</dbReference>
<dbReference type="EMBL" id="KB293867">
    <property type="protein sequence ID" value="ELU15290.1"/>
    <property type="molecule type" value="Genomic_DNA"/>
</dbReference>
<evidence type="ECO:0000256" key="5">
    <source>
        <dbReference type="ARBA" id="ARBA00022692"/>
    </source>
</evidence>
<dbReference type="InterPro" id="IPR008266">
    <property type="entry name" value="Tyr_kinase_AS"/>
</dbReference>
<dbReference type="InterPro" id="IPR001245">
    <property type="entry name" value="Ser-Thr/Tyr_kinase_cat_dom"/>
</dbReference>
<dbReference type="InterPro" id="IPR011009">
    <property type="entry name" value="Kinase-like_dom_sf"/>
</dbReference>
<evidence type="ECO:0000256" key="19">
    <source>
        <dbReference type="ARBA" id="ARBA00056965"/>
    </source>
</evidence>
<keyword evidence="5" id="KW-0812">Transmembrane</keyword>
<dbReference type="PROSITE" id="PS00109">
    <property type="entry name" value="PROTEIN_KINASE_TYR"/>
    <property type="match status" value="1"/>
</dbReference>
<sequence>MNPGLNPSVAHNPGSHAFQPEVPWELPREKLIFKKKIGEGSFGEVWRAKVDGILGRRGKEIVAVKLLKDYYTPEEKRCLMKELRVMQTLQPHPNIISLLGCCSVTEPLCIVMEYAANGNLQDVLRKQRYTFLQNDLSNLEKRPKINLTARDLTIFTLHVSSGMQYISSRDLLHRDLAARNVLLDKDLVCKISDFGSARDIVEMREYETSANQKLPLRWMAPESLLSCIYSSHSDVWSFGVFLWEVVTLGSSPYPGMTSEQVMDFVQKGCRMAKPTHCSQSLYTLMTDCWHHFPPSRPSFATIHDRLTTLLEEEGDNMFVDQMSDNAYNILLNQSREKC</sequence>
<dbReference type="SUPFAM" id="SSF56112">
    <property type="entry name" value="Protein kinase-like (PK-like)"/>
    <property type="match status" value="1"/>
</dbReference>
<keyword evidence="27" id="KW-1185">Reference proteome</keyword>
<dbReference type="PROSITE" id="PS50011">
    <property type="entry name" value="PROTEIN_KINASE_DOM"/>
    <property type="match status" value="1"/>
</dbReference>
<evidence type="ECO:0000256" key="18">
    <source>
        <dbReference type="ARBA" id="ARBA00051243"/>
    </source>
</evidence>
<dbReference type="CDD" id="cd00192">
    <property type="entry name" value="PTKc"/>
    <property type="match status" value="1"/>
</dbReference>
<keyword evidence="10 21" id="KW-0067">ATP-binding</keyword>
<dbReference type="PROSITE" id="PS00107">
    <property type="entry name" value="PROTEIN_KINASE_ATP"/>
    <property type="match status" value="1"/>
</dbReference>
<dbReference type="GO" id="GO:0043235">
    <property type="term" value="C:receptor complex"/>
    <property type="evidence" value="ECO:0007669"/>
    <property type="project" value="TreeGrafter"/>
</dbReference>
<evidence type="ECO:0000256" key="7">
    <source>
        <dbReference type="ARBA" id="ARBA00022737"/>
    </source>
</evidence>
<dbReference type="PANTHER" id="PTHR24416:SF621">
    <property type="entry name" value="TYROSINE KINASE RECEPTOR CAD96CA"/>
    <property type="match status" value="1"/>
</dbReference>
<protein>
    <recommendedName>
        <fullName evidence="2">receptor protein-tyrosine kinase</fullName>
        <ecNumber evidence="2">2.7.10.1</ecNumber>
    </recommendedName>
</protein>
<keyword evidence="12" id="KW-0472">Membrane</keyword>
<reference evidence="25 27" key="2">
    <citation type="journal article" date="2013" name="Nature">
        <title>Insights into bilaterian evolution from three spiralian genomes.</title>
        <authorList>
            <person name="Simakov O."/>
            <person name="Marletaz F."/>
            <person name="Cho S.J."/>
            <person name="Edsinger-Gonzales E."/>
            <person name="Havlak P."/>
            <person name="Hellsten U."/>
            <person name="Kuo D.H."/>
            <person name="Larsson T."/>
            <person name="Lv J."/>
            <person name="Arendt D."/>
            <person name="Savage R."/>
            <person name="Osoegawa K."/>
            <person name="de Jong P."/>
            <person name="Grimwood J."/>
            <person name="Chapman J.A."/>
            <person name="Shapiro H."/>
            <person name="Aerts A."/>
            <person name="Otillar R.P."/>
            <person name="Terry A.Y."/>
            <person name="Boore J.L."/>
            <person name="Grigoriev I.V."/>
            <person name="Lindberg D.R."/>
            <person name="Seaver E.C."/>
            <person name="Weisblat D.A."/>
            <person name="Putnam N.H."/>
            <person name="Rokhsar D.S."/>
        </authorList>
    </citation>
    <scope>NUCLEOTIDE SEQUENCE</scope>
    <source>
        <strain evidence="25 27">I ESC-2004</strain>
    </source>
</reference>
<feature type="binding site" evidence="22">
    <location>
        <position position="180"/>
    </location>
    <ligand>
        <name>Mg(2+)</name>
        <dbReference type="ChEBI" id="CHEBI:18420"/>
    </ligand>
</feature>
<feature type="binding site" evidence="22">
    <location>
        <position position="193"/>
    </location>
    <ligand>
        <name>Mg(2+)</name>
        <dbReference type="ChEBI" id="CHEBI:18420"/>
    </ligand>
</feature>
<keyword evidence="22" id="KW-0479">Metal-binding</keyword>
<evidence type="ECO:0000256" key="3">
    <source>
        <dbReference type="ARBA" id="ARBA00022553"/>
    </source>
</evidence>
<evidence type="ECO:0000256" key="4">
    <source>
        <dbReference type="ARBA" id="ARBA00022679"/>
    </source>
</evidence>
<dbReference type="GO" id="GO:0005886">
    <property type="term" value="C:plasma membrane"/>
    <property type="evidence" value="ECO:0007669"/>
    <property type="project" value="TreeGrafter"/>
</dbReference>
<feature type="domain" description="Protein kinase" evidence="24">
    <location>
        <begin position="31"/>
        <end position="306"/>
    </location>
</feature>
<dbReference type="HOGENOM" id="CLU_000288_7_40_1"/>
<dbReference type="SMART" id="SM00219">
    <property type="entry name" value="TyrKc"/>
    <property type="match status" value="1"/>
</dbReference>
<evidence type="ECO:0000256" key="15">
    <source>
        <dbReference type="ARBA" id="ARBA00023170"/>
    </source>
</evidence>
<comment type="function">
    <text evidence="19">Receptor for basic fibroblast growth factor.</text>
</comment>
<dbReference type="InterPro" id="IPR050122">
    <property type="entry name" value="RTK"/>
</dbReference>
<evidence type="ECO:0000256" key="22">
    <source>
        <dbReference type="PIRSR" id="PIRSR000615-3"/>
    </source>
</evidence>
<feature type="binding site" evidence="21">
    <location>
        <position position="179"/>
    </location>
    <ligand>
        <name>ATP</name>
        <dbReference type="ChEBI" id="CHEBI:30616"/>
    </ligand>
</feature>
<dbReference type="Pfam" id="PF07714">
    <property type="entry name" value="PK_Tyr_Ser-Thr"/>
    <property type="match status" value="1"/>
</dbReference>
<dbReference type="GO" id="GO:0005524">
    <property type="term" value="F:ATP binding"/>
    <property type="evidence" value="ECO:0007669"/>
    <property type="project" value="UniProtKB-UniRule"/>
</dbReference>
<evidence type="ECO:0000256" key="17">
    <source>
        <dbReference type="ARBA" id="ARBA00023319"/>
    </source>
</evidence>
<keyword evidence="16" id="KW-0325">Glycoprotein</keyword>
<keyword evidence="4" id="KW-0808">Transferase</keyword>
<evidence type="ECO:0000256" key="11">
    <source>
        <dbReference type="ARBA" id="ARBA00022989"/>
    </source>
</evidence>
<evidence type="ECO:0000256" key="6">
    <source>
        <dbReference type="ARBA" id="ARBA00022729"/>
    </source>
</evidence>
<evidence type="ECO:0000256" key="13">
    <source>
        <dbReference type="ARBA" id="ARBA00023137"/>
    </source>
</evidence>
<dbReference type="InterPro" id="IPR017441">
    <property type="entry name" value="Protein_kinase_ATP_BS"/>
</dbReference>
<feature type="binding site" evidence="21">
    <location>
        <begin position="38"/>
        <end position="45"/>
    </location>
    <ligand>
        <name>ATP</name>
        <dbReference type="ChEBI" id="CHEBI:30616"/>
    </ligand>
</feature>
<evidence type="ECO:0000256" key="2">
    <source>
        <dbReference type="ARBA" id="ARBA00011902"/>
    </source>
</evidence>
<dbReference type="PANTHER" id="PTHR24416">
    <property type="entry name" value="TYROSINE-PROTEIN KINASE RECEPTOR"/>
    <property type="match status" value="1"/>
</dbReference>
<dbReference type="OMA" id="SHEEPEI"/>
<evidence type="ECO:0000256" key="23">
    <source>
        <dbReference type="PROSITE-ProRule" id="PRU10141"/>
    </source>
</evidence>
<reference evidence="26" key="3">
    <citation type="submission" date="2015-06" db="UniProtKB">
        <authorList>
            <consortium name="EnsemblMetazoa"/>
        </authorList>
    </citation>
    <scope>IDENTIFICATION</scope>
</reference>
<keyword evidence="6" id="KW-0732">Signal</keyword>
<keyword evidence="15" id="KW-0675">Receptor</keyword>
<dbReference type="Proteomes" id="UP000014760">
    <property type="component" value="Unassembled WGS sequence"/>
</dbReference>
<evidence type="ECO:0000313" key="26">
    <source>
        <dbReference type="EnsemblMetazoa" id="CapteP104413"/>
    </source>
</evidence>
<dbReference type="InterPro" id="IPR000719">
    <property type="entry name" value="Prot_kinase_dom"/>
</dbReference>
<dbReference type="InterPro" id="IPR020635">
    <property type="entry name" value="Tyr_kinase_cat_dom"/>
</dbReference>
<comment type="catalytic activity">
    <reaction evidence="18">
        <text>L-tyrosyl-[protein] + ATP = O-phospho-L-tyrosyl-[protein] + ADP + H(+)</text>
        <dbReference type="Rhea" id="RHEA:10596"/>
        <dbReference type="Rhea" id="RHEA-COMP:10136"/>
        <dbReference type="Rhea" id="RHEA-COMP:20101"/>
        <dbReference type="ChEBI" id="CHEBI:15378"/>
        <dbReference type="ChEBI" id="CHEBI:30616"/>
        <dbReference type="ChEBI" id="CHEBI:46858"/>
        <dbReference type="ChEBI" id="CHEBI:61978"/>
        <dbReference type="ChEBI" id="CHEBI:456216"/>
        <dbReference type="EC" id="2.7.10.1"/>
    </reaction>
</comment>
<evidence type="ECO:0000256" key="14">
    <source>
        <dbReference type="ARBA" id="ARBA00023157"/>
    </source>
</evidence>
<keyword evidence="22" id="KW-0460">Magnesium</keyword>
<dbReference type="AlphaFoldDB" id="R7VHW5"/>
<evidence type="ECO:0000313" key="27">
    <source>
        <dbReference type="Proteomes" id="UP000014760"/>
    </source>
</evidence>
<accession>R7VHW5</accession>
<evidence type="ECO:0000256" key="21">
    <source>
        <dbReference type="PIRSR" id="PIRSR000615-2"/>
    </source>
</evidence>